<accession>A0A2K9LHD6</accession>
<reference evidence="2" key="1">
    <citation type="submission" date="2017-08" db="EMBL/GenBank/DDBJ databases">
        <title>Direct submision.</title>
        <authorList>
            <person name="Kim S.-J."/>
            <person name="Rhee S.-K."/>
        </authorList>
    </citation>
    <scope>NUCLEOTIDE SEQUENCE [LARGE SCALE GENOMIC DNA]</scope>
    <source>
        <strain evidence="2">GI5</strain>
    </source>
</reference>
<dbReference type="PROSITE" id="PS51257">
    <property type="entry name" value="PROKAR_LIPOPROTEIN"/>
    <property type="match status" value="1"/>
</dbReference>
<dbReference type="KEGG" id="kak:Kalk_04225"/>
<dbReference type="OrthoDB" id="6190264at2"/>
<dbReference type="EMBL" id="CP022684">
    <property type="protein sequence ID" value="AUM11673.1"/>
    <property type="molecule type" value="Genomic_DNA"/>
</dbReference>
<dbReference type="SUPFAM" id="SSF63829">
    <property type="entry name" value="Calcium-dependent phosphotriesterase"/>
    <property type="match status" value="1"/>
</dbReference>
<gene>
    <name evidence="1" type="ORF">Kalk_04225</name>
</gene>
<keyword evidence="2" id="KW-1185">Reference proteome</keyword>
<evidence type="ECO:0008006" key="3">
    <source>
        <dbReference type="Google" id="ProtNLM"/>
    </source>
</evidence>
<sequence length="320" mass="35207">MESSRWVMSLGCCLVLGLTGCGSSSEVIVDDVPESENLFFTEQGRLFLSGGSSVFEVIKNADGTFQKLDMFHDDCLVEGTIQRYDYVYAVCSKTNFSEFADSYLLAGKLSDQPPTPDDVITPGVHPFMELSVIAPMTDVGIPNGIDVDEYGNIFISDSGKGDVFKIVLDEPMQVGSITVWDENTAFFVNGLNWVGGRLYYTGIKYGTLVSVLGYIERNADGTAGEREVLYERWGTVLDDFVPYAEGFVITDYLKGTLLYWLDGEIQETKSDTFFAPTAVMPTQGPMFEEGAFLVTEKGIIFNNNPAFGNRLGLYDPGFGL</sequence>
<evidence type="ECO:0000313" key="1">
    <source>
        <dbReference type="EMBL" id="AUM11673.1"/>
    </source>
</evidence>
<protein>
    <recommendedName>
        <fullName evidence="3">SMP-30/Gluconolactonase/LRE-like region domain-containing protein</fullName>
    </recommendedName>
</protein>
<proteinExistence type="predicted"/>
<organism evidence="1 2">
    <name type="scientific">Ketobacter alkanivorans</name>
    <dbReference type="NCBI Taxonomy" id="1917421"/>
    <lineage>
        <taxon>Bacteria</taxon>
        <taxon>Pseudomonadati</taxon>
        <taxon>Pseudomonadota</taxon>
        <taxon>Gammaproteobacteria</taxon>
        <taxon>Pseudomonadales</taxon>
        <taxon>Ketobacteraceae</taxon>
        <taxon>Ketobacter</taxon>
    </lineage>
</organism>
<dbReference type="AlphaFoldDB" id="A0A2K9LHD6"/>
<name>A0A2K9LHD6_9GAMM</name>
<evidence type="ECO:0000313" key="2">
    <source>
        <dbReference type="Proteomes" id="UP000235116"/>
    </source>
</evidence>
<dbReference type="Proteomes" id="UP000235116">
    <property type="component" value="Chromosome"/>
</dbReference>
<dbReference type="InterPro" id="IPR011042">
    <property type="entry name" value="6-blade_b-propeller_TolB-like"/>
</dbReference>
<dbReference type="Gene3D" id="2.120.10.30">
    <property type="entry name" value="TolB, C-terminal domain"/>
    <property type="match status" value="1"/>
</dbReference>
<dbReference type="RefSeq" id="WP_101893013.1">
    <property type="nucleotide sequence ID" value="NZ_CP022684.1"/>
</dbReference>